<evidence type="ECO:0000256" key="6">
    <source>
        <dbReference type="ARBA" id="ARBA00022801"/>
    </source>
</evidence>
<evidence type="ECO:0000313" key="10">
    <source>
        <dbReference type="Proteomes" id="UP000478052"/>
    </source>
</evidence>
<dbReference type="GO" id="GO:0046872">
    <property type="term" value="F:metal ion binding"/>
    <property type="evidence" value="ECO:0007669"/>
    <property type="project" value="UniProtKB-KW"/>
</dbReference>
<feature type="non-terminal residue" evidence="9">
    <location>
        <position position="1"/>
    </location>
</feature>
<evidence type="ECO:0000256" key="5">
    <source>
        <dbReference type="ARBA" id="ARBA00022723"/>
    </source>
</evidence>
<keyword evidence="6" id="KW-0378">Hydrolase</keyword>
<feature type="non-terminal residue" evidence="9">
    <location>
        <position position="238"/>
    </location>
</feature>
<dbReference type="EMBL" id="VUJU01011017">
    <property type="protein sequence ID" value="KAF0712212.1"/>
    <property type="molecule type" value="Genomic_DNA"/>
</dbReference>
<dbReference type="GO" id="GO:0004518">
    <property type="term" value="F:nuclease activity"/>
    <property type="evidence" value="ECO:0007669"/>
    <property type="project" value="UniProtKB-KW"/>
</dbReference>
<protein>
    <submittedName>
        <fullName evidence="9">Putative nuclease HARBI1</fullName>
    </submittedName>
</protein>
<keyword evidence="5" id="KW-0479">Metal-binding</keyword>
<evidence type="ECO:0000256" key="3">
    <source>
        <dbReference type="ARBA" id="ARBA00006958"/>
    </source>
</evidence>
<evidence type="ECO:0000313" key="9">
    <source>
        <dbReference type="EMBL" id="KAF0712212.1"/>
    </source>
</evidence>
<sequence>LTERAFVKKFRLTKGLVNIDELRPYLEPPSRKSAISIERKVLTALRFFASGLYQQDIGENRASSLSQPSVSKCISEVCDALNMLDIFSKYVRFPSTLNELNHIRQEFTNVYGIPGVIGIIDCTHVAIVPSKADGPYPEHIYVNRKNYHSINVQLYPGSTHDSYIWRRSAISTIMEQMNNEGMSSYYLLGDSVYALRPWLMTPLNNPEPNTPEGRYNEWFCKTISLIERTNGFLKMRFR</sequence>
<comment type="cofactor">
    <cofactor evidence="1">
        <name>a divalent metal cation</name>
        <dbReference type="ChEBI" id="CHEBI:60240"/>
    </cofactor>
</comment>
<dbReference type="GO" id="GO:0005634">
    <property type="term" value="C:nucleus"/>
    <property type="evidence" value="ECO:0007669"/>
    <property type="project" value="UniProtKB-SubCell"/>
</dbReference>
<feature type="domain" description="DDE Tnp4" evidence="8">
    <location>
        <begin position="154"/>
        <end position="238"/>
    </location>
</feature>
<evidence type="ECO:0000256" key="1">
    <source>
        <dbReference type="ARBA" id="ARBA00001968"/>
    </source>
</evidence>
<comment type="subcellular location">
    <subcellularLocation>
        <location evidence="2">Nucleus</location>
    </subcellularLocation>
</comment>
<keyword evidence="7" id="KW-0539">Nucleus</keyword>
<dbReference type="OrthoDB" id="6578626at2759"/>
<evidence type="ECO:0000256" key="4">
    <source>
        <dbReference type="ARBA" id="ARBA00022722"/>
    </source>
</evidence>
<gene>
    <name evidence="9" type="ORF">FWK35_00029455</name>
</gene>
<reference evidence="9 10" key="1">
    <citation type="submission" date="2019-08" db="EMBL/GenBank/DDBJ databases">
        <title>Whole genome of Aphis craccivora.</title>
        <authorList>
            <person name="Voronova N.V."/>
            <person name="Shulinski R.S."/>
            <person name="Bandarenka Y.V."/>
            <person name="Zhorov D.G."/>
            <person name="Warner D."/>
        </authorList>
    </citation>
    <scope>NUCLEOTIDE SEQUENCE [LARGE SCALE GENOMIC DNA]</scope>
    <source>
        <strain evidence="9">180601</strain>
        <tissue evidence="9">Whole Body</tissue>
    </source>
</reference>
<dbReference type="InterPro" id="IPR045249">
    <property type="entry name" value="HARBI1-like"/>
</dbReference>
<proteinExistence type="inferred from homology"/>
<dbReference type="GO" id="GO:0016787">
    <property type="term" value="F:hydrolase activity"/>
    <property type="evidence" value="ECO:0007669"/>
    <property type="project" value="UniProtKB-KW"/>
</dbReference>
<evidence type="ECO:0000256" key="2">
    <source>
        <dbReference type="ARBA" id="ARBA00004123"/>
    </source>
</evidence>
<accession>A0A6G0VWL5</accession>
<organism evidence="9 10">
    <name type="scientific">Aphis craccivora</name>
    <name type="common">Cowpea aphid</name>
    <dbReference type="NCBI Taxonomy" id="307492"/>
    <lineage>
        <taxon>Eukaryota</taxon>
        <taxon>Metazoa</taxon>
        <taxon>Ecdysozoa</taxon>
        <taxon>Arthropoda</taxon>
        <taxon>Hexapoda</taxon>
        <taxon>Insecta</taxon>
        <taxon>Pterygota</taxon>
        <taxon>Neoptera</taxon>
        <taxon>Paraneoptera</taxon>
        <taxon>Hemiptera</taxon>
        <taxon>Sternorrhyncha</taxon>
        <taxon>Aphidomorpha</taxon>
        <taxon>Aphidoidea</taxon>
        <taxon>Aphididae</taxon>
        <taxon>Aphidini</taxon>
        <taxon>Aphis</taxon>
        <taxon>Aphis</taxon>
    </lineage>
</organism>
<keyword evidence="4" id="KW-0540">Nuclease</keyword>
<dbReference type="Proteomes" id="UP000478052">
    <property type="component" value="Unassembled WGS sequence"/>
</dbReference>
<dbReference type="PANTHER" id="PTHR22930:SF85">
    <property type="entry name" value="GH03217P-RELATED"/>
    <property type="match status" value="1"/>
</dbReference>
<dbReference type="PANTHER" id="PTHR22930">
    <property type="match status" value="1"/>
</dbReference>
<comment type="similarity">
    <text evidence="3">Belongs to the HARBI1 family.</text>
</comment>
<evidence type="ECO:0000259" key="8">
    <source>
        <dbReference type="Pfam" id="PF13359"/>
    </source>
</evidence>
<keyword evidence="10" id="KW-1185">Reference proteome</keyword>
<dbReference type="InterPro" id="IPR027806">
    <property type="entry name" value="HARBI1_dom"/>
</dbReference>
<dbReference type="Pfam" id="PF13359">
    <property type="entry name" value="DDE_Tnp_4"/>
    <property type="match status" value="1"/>
</dbReference>
<comment type="caution">
    <text evidence="9">The sequence shown here is derived from an EMBL/GenBank/DDBJ whole genome shotgun (WGS) entry which is preliminary data.</text>
</comment>
<name>A0A6G0VWL5_APHCR</name>
<evidence type="ECO:0000256" key="7">
    <source>
        <dbReference type="ARBA" id="ARBA00023242"/>
    </source>
</evidence>
<dbReference type="AlphaFoldDB" id="A0A6G0VWL5"/>